<dbReference type="InterPro" id="IPR000390">
    <property type="entry name" value="Small_drug/metabolite_transptr"/>
</dbReference>
<reference evidence="10 11" key="2">
    <citation type="journal article" date="2011" name="J. Bacteriol.">
        <title>Genomes of three methylotrophs from a single niche uncover genetic and metabolic divergence of Methylophilaceae.</title>
        <authorList>
            <person name="Lapidus A."/>
            <person name="Clum A."/>
            <person name="Labutti K."/>
            <person name="Kaluzhnaya M.G."/>
            <person name="Lim S."/>
            <person name="Beck D.A."/>
            <person name="Glavina Del Rio T."/>
            <person name="Nolan M."/>
            <person name="Mavromatis K."/>
            <person name="Huntemann M."/>
            <person name="Lucas S."/>
            <person name="Lidstrom M.E."/>
            <person name="Ivanova N."/>
            <person name="Chistoserdova L."/>
        </authorList>
    </citation>
    <scope>NUCLEOTIDE SEQUENCE [LARGE SCALE GENOMIC DNA]</scope>
    <source>
        <strain evidence="10 11">SIP3-4</strain>
    </source>
</reference>
<dbReference type="InterPro" id="IPR037185">
    <property type="entry name" value="EmrE-like"/>
</dbReference>
<accession>C6XC95</accession>
<evidence type="ECO:0000256" key="7">
    <source>
        <dbReference type="ARBA" id="ARBA00038032"/>
    </source>
</evidence>
<evidence type="ECO:0000256" key="8">
    <source>
        <dbReference type="RuleBase" id="RU003942"/>
    </source>
</evidence>
<dbReference type="Proteomes" id="UP000002743">
    <property type="component" value="Chromosome"/>
</dbReference>
<evidence type="ECO:0000256" key="3">
    <source>
        <dbReference type="ARBA" id="ARBA00022475"/>
    </source>
</evidence>
<keyword evidence="3" id="KW-1003">Cell membrane</keyword>
<dbReference type="SUPFAM" id="SSF103481">
    <property type="entry name" value="Multidrug resistance efflux transporter EmrE"/>
    <property type="match status" value="1"/>
</dbReference>
<evidence type="ECO:0000256" key="2">
    <source>
        <dbReference type="ARBA" id="ARBA00022448"/>
    </source>
</evidence>
<keyword evidence="5 9" id="KW-1133">Transmembrane helix</keyword>
<dbReference type="OrthoDB" id="9808638at2"/>
<dbReference type="GO" id="GO:0015297">
    <property type="term" value="F:antiporter activity"/>
    <property type="evidence" value="ECO:0007669"/>
    <property type="project" value="TreeGrafter"/>
</dbReference>
<evidence type="ECO:0000256" key="5">
    <source>
        <dbReference type="ARBA" id="ARBA00022989"/>
    </source>
</evidence>
<dbReference type="PANTHER" id="PTHR30561:SF1">
    <property type="entry name" value="MULTIDRUG TRANSPORTER EMRE"/>
    <property type="match status" value="1"/>
</dbReference>
<feature type="transmembrane region" description="Helical" evidence="9">
    <location>
        <begin position="27"/>
        <end position="46"/>
    </location>
</feature>
<keyword evidence="2" id="KW-0813">Transport</keyword>
<dbReference type="GO" id="GO:0015199">
    <property type="term" value="F:amino-acid betaine transmembrane transporter activity"/>
    <property type="evidence" value="ECO:0007669"/>
    <property type="project" value="TreeGrafter"/>
</dbReference>
<reference evidence="11" key="1">
    <citation type="submission" date="2009-07" db="EMBL/GenBank/DDBJ databases">
        <title>Complete sequence of chromosome of Methylovorus sp. SIP3-4.</title>
        <authorList>
            <person name="Lucas S."/>
            <person name="Copeland A."/>
            <person name="Lapidus A."/>
            <person name="Glavina del Rio T."/>
            <person name="Tice H."/>
            <person name="Bruce D."/>
            <person name="Goodwin L."/>
            <person name="Pitluck S."/>
            <person name="Clum A."/>
            <person name="Larimer F."/>
            <person name="Land M."/>
            <person name="Hauser L."/>
            <person name="Kyrpides N."/>
            <person name="Mikhailova N."/>
            <person name="Kayluzhnaya M."/>
            <person name="Chistoserdova L."/>
        </authorList>
    </citation>
    <scope>NUCLEOTIDE SEQUENCE [LARGE SCALE GENOMIC DNA]</scope>
    <source>
        <strain evidence="11">SIP3-4</strain>
    </source>
</reference>
<name>C6XC95_METGS</name>
<comment type="similarity">
    <text evidence="7 8">Belongs to the drug/metabolite transporter (DMT) superfamily. Small multidrug resistance (SMR) (TC 2.A.7.1) family.</text>
</comment>
<dbReference type="PANTHER" id="PTHR30561">
    <property type="entry name" value="SMR FAMILY PROTON-DEPENDENT DRUG EFFLUX TRANSPORTER SUGE"/>
    <property type="match status" value="1"/>
</dbReference>
<dbReference type="GO" id="GO:0015220">
    <property type="term" value="F:choline transmembrane transporter activity"/>
    <property type="evidence" value="ECO:0007669"/>
    <property type="project" value="TreeGrafter"/>
</dbReference>
<dbReference type="STRING" id="582744.Msip34_0922"/>
<evidence type="ECO:0000313" key="10">
    <source>
        <dbReference type="EMBL" id="ACT50170.1"/>
    </source>
</evidence>
<dbReference type="GO" id="GO:1990961">
    <property type="term" value="P:xenobiotic detoxification by transmembrane export across the plasma membrane"/>
    <property type="evidence" value="ECO:0007669"/>
    <property type="project" value="UniProtKB-ARBA"/>
</dbReference>
<evidence type="ECO:0000256" key="4">
    <source>
        <dbReference type="ARBA" id="ARBA00022692"/>
    </source>
</evidence>
<dbReference type="EMBL" id="CP001674">
    <property type="protein sequence ID" value="ACT50170.1"/>
    <property type="molecule type" value="Genomic_DNA"/>
</dbReference>
<dbReference type="InterPro" id="IPR045324">
    <property type="entry name" value="Small_multidrug_res"/>
</dbReference>
<dbReference type="FunFam" id="1.10.3730.20:FF:000001">
    <property type="entry name" value="Quaternary ammonium compound resistance transporter SugE"/>
    <property type="match status" value="1"/>
</dbReference>
<sequence length="110" mass="11877">MNHWLALGIAIIAEVIATTALKSTEGFTRLVPSLMVVAGYGTAFYFMTVSLRVFPVGIMYAIWAGVGIVLVAILGWVFYKQSLDWPAILGIALIISGVIVIHVFSRAVAH</sequence>
<dbReference type="KEGG" id="mei:Msip34_0922"/>
<organism evidence="10 11">
    <name type="scientific">Methylovorus glucosotrophus (strain SIP3-4)</name>
    <dbReference type="NCBI Taxonomy" id="582744"/>
    <lineage>
        <taxon>Bacteria</taxon>
        <taxon>Pseudomonadati</taxon>
        <taxon>Pseudomonadota</taxon>
        <taxon>Betaproteobacteria</taxon>
        <taxon>Nitrosomonadales</taxon>
        <taxon>Methylophilaceae</taxon>
        <taxon>Methylovorus</taxon>
    </lineage>
</organism>
<evidence type="ECO:0000256" key="9">
    <source>
        <dbReference type="SAM" id="Phobius"/>
    </source>
</evidence>
<keyword evidence="6 9" id="KW-0472">Membrane</keyword>
<evidence type="ECO:0000256" key="1">
    <source>
        <dbReference type="ARBA" id="ARBA00004651"/>
    </source>
</evidence>
<dbReference type="eggNOG" id="COG2076">
    <property type="taxonomic scope" value="Bacteria"/>
</dbReference>
<evidence type="ECO:0000256" key="6">
    <source>
        <dbReference type="ARBA" id="ARBA00023136"/>
    </source>
</evidence>
<keyword evidence="11" id="KW-1185">Reference proteome</keyword>
<dbReference type="AlphaFoldDB" id="C6XC95"/>
<gene>
    <name evidence="10" type="ordered locus">Msip34_0922</name>
</gene>
<comment type="subcellular location">
    <subcellularLocation>
        <location evidence="1 8">Cell membrane</location>
        <topology evidence="1 8">Multi-pass membrane protein</topology>
    </subcellularLocation>
</comment>
<dbReference type="Pfam" id="PF00893">
    <property type="entry name" value="Multi_Drug_Res"/>
    <property type="match status" value="1"/>
</dbReference>
<evidence type="ECO:0000313" key="11">
    <source>
        <dbReference type="Proteomes" id="UP000002743"/>
    </source>
</evidence>
<feature type="transmembrane region" description="Helical" evidence="9">
    <location>
        <begin position="85"/>
        <end position="104"/>
    </location>
</feature>
<dbReference type="GO" id="GO:0005886">
    <property type="term" value="C:plasma membrane"/>
    <property type="evidence" value="ECO:0007669"/>
    <property type="project" value="UniProtKB-SubCell"/>
</dbReference>
<dbReference type="GO" id="GO:0031460">
    <property type="term" value="P:glycine betaine transport"/>
    <property type="evidence" value="ECO:0007669"/>
    <property type="project" value="TreeGrafter"/>
</dbReference>
<protein>
    <submittedName>
        <fullName evidence="10">Small multidrug resistance protein</fullName>
    </submittedName>
</protein>
<dbReference type="RefSeq" id="WP_013441753.1">
    <property type="nucleotide sequence ID" value="NC_012969.1"/>
</dbReference>
<proteinExistence type="inferred from homology"/>
<dbReference type="HOGENOM" id="CLU_133067_0_2_4"/>
<feature type="transmembrane region" description="Helical" evidence="9">
    <location>
        <begin position="58"/>
        <end position="79"/>
    </location>
</feature>
<keyword evidence="4 8" id="KW-0812">Transmembrane</keyword>
<dbReference type="Gene3D" id="1.10.3730.20">
    <property type="match status" value="1"/>
</dbReference>